<accession>A0A022RRR3</accession>
<dbReference type="Gene3D" id="3.90.360.10">
    <property type="entry name" value="Histone acetyl transferase 1 (HAT1), N-terminal domain"/>
    <property type="match status" value="1"/>
</dbReference>
<dbReference type="KEGG" id="egt:105952867"/>
<sequence>MSNKLSSSSDDLLPERKRKRPNAVNSIDDGIEANECIEFYMVSSKDEVDSPSSFKFVPVDLNAFFEEDGRIHGYQDLKITVWISSISFRAYADISFKSKLNRGKGITDLKSAFQSILADNLVEEKDDFLQTFSTECDYVKSVVSEAEVLPKNTANGCTGNSSYMKEEPADVEVFRVKGTEVGHLYCRLVPLVLLLIDGSNPIDITDPSWEIYITVQKGQQDSSMKLLGFAAVYRFHKYPDSMRLRLGQILILPPYQRKGYGCTLLKVINNVAISDDIYDLTIEEPVKSLQHVRTCIDVQRLLAFEPIHEALGPIISQLRNGDLSKKSKAHRCGPPANIVEDVRKNLKINKRQFLQCWEVLIYVSLGAVKKHIENWKTVISNRVRADVIGKESEGAGKRLIDIPTQFDQRMSFAMFKSNGGESDMLMKDENQGNIEEELRKLVDERITEIKAVAKKLSVKNKAK</sequence>
<evidence type="ECO:0000259" key="7">
    <source>
        <dbReference type="Pfam" id="PF10394"/>
    </source>
</evidence>
<dbReference type="InterPro" id="IPR019467">
    <property type="entry name" value="Hat1_N"/>
</dbReference>
<dbReference type="EMBL" id="KI630319">
    <property type="protein sequence ID" value="EYU41610.1"/>
    <property type="molecule type" value="Genomic_DNA"/>
</dbReference>
<dbReference type="GO" id="GO:0000781">
    <property type="term" value="C:chromosome, telomeric region"/>
    <property type="evidence" value="ECO:0007669"/>
    <property type="project" value="GOC"/>
</dbReference>
<reference evidence="8 9" key="1">
    <citation type="journal article" date="2013" name="Proc. Natl. Acad. Sci. U.S.A.">
        <title>Fine-scale variation in meiotic recombination in Mimulus inferred from population shotgun sequencing.</title>
        <authorList>
            <person name="Hellsten U."/>
            <person name="Wright K.M."/>
            <person name="Jenkins J."/>
            <person name="Shu S."/>
            <person name="Yuan Y."/>
            <person name="Wessler S.R."/>
            <person name="Schmutz J."/>
            <person name="Willis J.H."/>
            <person name="Rokhsar D.S."/>
        </authorList>
    </citation>
    <scope>NUCLEOTIDE SEQUENCE [LARGE SCALE GENOMIC DNA]</scope>
    <source>
        <strain evidence="9">cv. DUN x IM62</strain>
    </source>
</reference>
<evidence type="ECO:0000256" key="6">
    <source>
        <dbReference type="SAM" id="MobiDB-lite"/>
    </source>
</evidence>
<dbReference type="PANTHER" id="PTHR12046">
    <property type="entry name" value="HISTONE ACETYLTRANSFERASE TYPE B CATALYTIC SUBUNIT"/>
    <property type="match status" value="1"/>
</dbReference>
<dbReference type="Pfam" id="PF10394">
    <property type="entry name" value="Hat1_N"/>
    <property type="match status" value="1"/>
</dbReference>
<organism evidence="8 9">
    <name type="scientific">Erythranthe guttata</name>
    <name type="common">Yellow monkey flower</name>
    <name type="synonym">Mimulus guttatus</name>
    <dbReference type="NCBI Taxonomy" id="4155"/>
    <lineage>
        <taxon>Eukaryota</taxon>
        <taxon>Viridiplantae</taxon>
        <taxon>Streptophyta</taxon>
        <taxon>Embryophyta</taxon>
        <taxon>Tracheophyta</taxon>
        <taxon>Spermatophyta</taxon>
        <taxon>Magnoliopsida</taxon>
        <taxon>eudicotyledons</taxon>
        <taxon>Gunneridae</taxon>
        <taxon>Pentapetalae</taxon>
        <taxon>asterids</taxon>
        <taxon>lamiids</taxon>
        <taxon>Lamiales</taxon>
        <taxon>Phrymaceae</taxon>
        <taxon>Erythranthe</taxon>
    </lineage>
</organism>
<evidence type="ECO:0000256" key="3">
    <source>
        <dbReference type="ARBA" id="ARBA00022679"/>
    </source>
</evidence>
<dbReference type="AlphaFoldDB" id="A0A022RRR3"/>
<dbReference type="SUPFAM" id="SSF55729">
    <property type="entry name" value="Acyl-CoA N-acyltransferases (Nat)"/>
    <property type="match status" value="1"/>
</dbReference>
<dbReference type="InterPro" id="IPR016181">
    <property type="entry name" value="Acyl_CoA_acyltransferase"/>
</dbReference>
<gene>
    <name evidence="8" type="ORF">MIMGU_mgv1a005969mg</name>
</gene>
<dbReference type="OMA" id="WTCDAND"/>
<keyword evidence="9" id="KW-1185">Reference proteome</keyword>
<dbReference type="InterPro" id="IPR017380">
    <property type="entry name" value="Hist_AcTrfase_B-typ_cat-su"/>
</dbReference>
<dbReference type="GO" id="GO:0010485">
    <property type="term" value="F:histone H4 acetyltransferase activity"/>
    <property type="evidence" value="ECO:0000318"/>
    <property type="project" value="GO_Central"/>
</dbReference>
<feature type="region of interest" description="Disordered" evidence="6">
    <location>
        <begin position="1"/>
        <end position="25"/>
    </location>
</feature>
<keyword evidence="3" id="KW-0808">Transferase</keyword>
<evidence type="ECO:0000313" key="8">
    <source>
        <dbReference type="EMBL" id="EYU41610.1"/>
    </source>
</evidence>
<dbReference type="CDD" id="cd04301">
    <property type="entry name" value="NAT_SF"/>
    <property type="match status" value="1"/>
</dbReference>
<comment type="catalytic activity">
    <reaction evidence="5">
        <text>L-lysyl-[protein] + acetyl-CoA = N(6)-acetyl-L-lysyl-[protein] + CoA + H(+)</text>
        <dbReference type="Rhea" id="RHEA:45948"/>
        <dbReference type="Rhea" id="RHEA-COMP:9752"/>
        <dbReference type="Rhea" id="RHEA-COMP:10731"/>
        <dbReference type="ChEBI" id="CHEBI:15378"/>
        <dbReference type="ChEBI" id="CHEBI:29969"/>
        <dbReference type="ChEBI" id="CHEBI:57287"/>
        <dbReference type="ChEBI" id="CHEBI:57288"/>
        <dbReference type="ChEBI" id="CHEBI:61930"/>
        <dbReference type="EC" id="2.3.1.48"/>
    </reaction>
</comment>
<evidence type="ECO:0000256" key="2">
    <source>
        <dbReference type="ARBA" id="ARBA00013184"/>
    </source>
</evidence>
<evidence type="ECO:0000256" key="5">
    <source>
        <dbReference type="ARBA" id="ARBA00048017"/>
    </source>
</evidence>
<proteinExistence type="inferred from homology"/>
<feature type="compositionally biased region" description="Low complexity" evidence="6">
    <location>
        <begin position="1"/>
        <end position="11"/>
    </location>
</feature>
<dbReference type="Gene3D" id="3.40.630.30">
    <property type="match status" value="1"/>
</dbReference>
<comment type="similarity">
    <text evidence="1">Belongs to the HAT1 family.</text>
</comment>
<keyword evidence="4" id="KW-0012">Acyltransferase</keyword>
<dbReference type="GO" id="GO:0031509">
    <property type="term" value="P:subtelomeric heterochromatin formation"/>
    <property type="evidence" value="ECO:0007669"/>
    <property type="project" value="InterPro"/>
</dbReference>
<protein>
    <recommendedName>
        <fullName evidence="2">histone acetyltransferase</fullName>
        <ecNumber evidence="2">2.3.1.48</ecNumber>
    </recommendedName>
</protein>
<name>A0A022RRR3_ERYGU</name>
<feature type="domain" description="Histone acetyl transferase HAT1 N-terminal" evidence="7">
    <location>
        <begin position="31"/>
        <end position="197"/>
    </location>
</feature>
<dbReference type="FunFam" id="3.40.630.30:FF:000077">
    <property type="entry name" value="Histone acetyltransferase type B catalytic subunit"/>
    <property type="match status" value="1"/>
</dbReference>
<dbReference type="GO" id="GO:0005634">
    <property type="term" value="C:nucleus"/>
    <property type="evidence" value="ECO:0007669"/>
    <property type="project" value="InterPro"/>
</dbReference>
<dbReference type="InterPro" id="IPR037113">
    <property type="entry name" value="Hat1_N_sf"/>
</dbReference>
<evidence type="ECO:0000313" key="9">
    <source>
        <dbReference type="Proteomes" id="UP000030748"/>
    </source>
</evidence>
<dbReference type="Proteomes" id="UP000030748">
    <property type="component" value="Unassembled WGS sequence"/>
</dbReference>
<evidence type="ECO:0000256" key="4">
    <source>
        <dbReference type="ARBA" id="ARBA00023315"/>
    </source>
</evidence>
<dbReference type="STRING" id="4155.A0A022RRR3"/>
<dbReference type="OrthoDB" id="10253098at2759"/>
<evidence type="ECO:0000256" key="1">
    <source>
        <dbReference type="ARBA" id="ARBA00010543"/>
    </source>
</evidence>
<dbReference type="EC" id="2.3.1.48" evidence="2"/>
<dbReference type="eggNOG" id="KOG2696">
    <property type="taxonomic scope" value="Eukaryota"/>
</dbReference>
<dbReference type="PhylomeDB" id="A0A022RRR3"/>